<dbReference type="eggNOG" id="COG2110">
    <property type="taxonomic scope" value="Bacteria"/>
</dbReference>
<gene>
    <name evidence="1" type="primary">tfaE</name>
    <name evidence="1" type="ORF">EV102420_14_01270</name>
</gene>
<dbReference type="RefSeq" id="WP_042392559.1">
    <property type="nucleotide sequence ID" value="NZ_BBMZ01000014.1"/>
</dbReference>
<sequence length="202" mass="22331">MATAKLNSDFIATVSGDMTVFNYDGETREYLSSSKEYLPVGVGLPANSCSDAPGKSKMGFAISRTVNSTSWEYVPDHRGETVYSTKSGEAITIYLLGEYPINTTKLAPATPYDTWNTNEWVTDAEAQHAADVEKAEQKQSALLAEAQKTISLWQTELQLDIISDKDKISLILWLTYIKELQSLDPDAAPNIKWPIPPVYQAT</sequence>
<dbReference type="InterPro" id="IPR051220">
    <property type="entry name" value="TFA_Chaperone"/>
</dbReference>
<dbReference type="STRING" id="1115515.EV102420_14_01270"/>
<protein>
    <submittedName>
        <fullName evidence="1">Tail fiber assembly protein homolog TfaE</fullName>
    </submittedName>
</protein>
<dbReference type="AlphaFoldDB" id="A0A090V4P7"/>
<proteinExistence type="predicted"/>
<evidence type="ECO:0000313" key="2">
    <source>
        <dbReference type="Proteomes" id="UP000029462"/>
    </source>
</evidence>
<keyword evidence="2" id="KW-1185">Reference proteome</keyword>
<dbReference type="InterPro" id="IPR003458">
    <property type="entry name" value="Phage_T4_Gp38_tail_assem"/>
</dbReference>
<evidence type="ECO:0000313" key="1">
    <source>
        <dbReference type="EMBL" id="GAL59068.1"/>
    </source>
</evidence>
<dbReference type="Pfam" id="PF02413">
    <property type="entry name" value="Caudo_TAP"/>
    <property type="match status" value="1"/>
</dbReference>
<dbReference type="EMBL" id="BBMZ01000014">
    <property type="protein sequence ID" value="GAL59068.1"/>
    <property type="molecule type" value="Genomic_DNA"/>
</dbReference>
<organism evidence="1 2">
    <name type="scientific">Pseudescherichia vulneris NBRC 102420</name>
    <dbReference type="NCBI Taxonomy" id="1115515"/>
    <lineage>
        <taxon>Bacteria</taxon>
        <taxon>Pseudomonadati</taxon>
        <taxon>Pseudomonadota</taxon>
        <taxon>Gammaproteobacteria</taxon>
        <taxon>Enterobacterales</taxon>
        <taxon>Enterobacteriaceae</taxon>
        <taxon>Pseudescherichia</taxon>
    </lineage>
</organism>
<comment type="caution">
    <text evidence="1">The sequence shown here is derived from an EMBL/GenBank/DDBJ whole genome shotgun (WGS) entry which is preliminary data.</text>
</comment>
<dbReference type="OrthoDB" id="8596093at2"/>
<dbReference type="PANTHER" id="PTHR34413:SF2">
    <property type="entry name" value="PROPHAGE TAIL FIBER ASSEMBLY PROTEIN HOMOLOG TFAE-RELATED"/>
    <property type="match status" value="1"/>
</dbReference>
<reference evidence="1 2" key="1">
    <citation type="submission" date="2014-09" db="EMBL/GenBank/DDBJ databases">
        <title>Whole genome shotgun sequence of Escherichia vulneris NBRC 102420.</title>
        <authorList>
            <person name="Yoshida Y."/>
            <person name="Hosoyama A."/>
            <person name="Tsuchikane K."/>
            <person name="Ohji S."/>
            <person name="Ichikawa N."/>
            <person name="Kimura A."/>
            <person name="Yamazoe A."/>
            <person name="Ezaki T."/>
            <person name="Fujita N."/>
        </authorList>
    </citation>
    <scope>NUCLEOTIDE SEQUENCE [LARGE SCALE GENOMIC DNA]</scope>
    <source>
        <strain evidence="1 2">NBRC 102420</strain>
    </source>
</reference>
<name>A0A090V4P7_PSEVU</name>
<dbReference type="PANTHER" id="PTHR34413">
    <property type="entry name" value="PROPHAGE TAIL FIBER ASSEMBLY PROTEIN HOMOLOG TFAE-RELATED-RELATED"/>
    <property type="match status" value="1"/>
</dbReference>
<accession>A0A090V4P7</accession>
<dbReference type="Proteomes" id="UP000029462">
    <property type="component" value="Unassembled WGS sequence"/>
</dbReference>